<accession>A0ABX1JM84</accession>
<dbReference type="InterPro" id="IPR015421">
    <property type="entry name" value="PyrdxlP-dep_Trfase_major"/>
</dbReference>
<feature type="non-terminal residue" evidence="4">
    <location>
        <position position="127"/>
    </location>
</feature>
<sequence length="127" mass="13357">MSTSFLSAILPAGFRTAAAPLREVVGADLSVPLVSGRRVRFANLDYAASAPALAEVAGHLQELLPYCASVHRGAGYTAQVSTAVYEKARHTLRLFAGGREDDQVIFTRNTTDALNLLAGCVPGGEVL</sequence>
<keyword evidence="4" id="KW-0032">Aminotransferase</keyword>
<reference evidence="4 5" key="1">
    <citation type="submission" date="2020-04" db="EMBL/GenBank/DDBJ databases">
        <authorList>
            <person name="Liu S."/>
        </authorList>
    </citation>
    <scope>NUCLEOTIDE SEQUENCE [LARGE SCALE GENOMIC DNA]</scope>
    <source>
        <strain evidence="4 5">CGMCC 1.15091</strain>
    </source>
</reference>
<comment type="cofactor">
    <cofactor evidence="1">
        <name>pyridoxal 5'-phosphate</name>
        <dbReference type="ChEBI" id="CHEBI:597326"/>
    </cofactor>
</comment>
<dbReference type="EMBL" id="JAAZSR010000088">
    <property type="protein sequence ID" value="NKX50412.1"/>
    <property type="molecule type" value="Genomic_DNA"/>
</dbReference>
<keyword evidence="2" id="KW-0663">Pyridoxal phosphate</keyword>
<dbReference type="SUPFAM" id="SSF53383">
    <property type="entry name" value="PLP-dependent transferases"/>
    <property type="match status" value="1"/>
</dbReference>
<protein>
    <submittedName>
        <fullName evidence="4">Aminotransferase class V-fold PLP-dependent enzyme</fullName>
    </submittedName>
</protein>
<evidence type="ECO:0000259" key="3">
    <source>
        <dbReference type="Pfam" id="PF00266"/>
    </source>
</evidence>
<keyword evidence="5" id="KW-1185">Reference proteome</keyword>
<dbReference type="InterPro" id="IPR000192">
    <property type="entry name" value="Aminotrans_V_dom"/>
</dbReference>
<comment type="caution">
    <text evidence="4">The sequence shown here is derived from an EMBL/GenBank/DDBJ whole genome shotgun (WGS) entry which is preliminary data.</text>
</comment>
<dbReference type="InterPro" id="IPR015424">
    <property type="entry name" value="PyrdxlP-dep_Trfase"/>
</dbReference>
<keyword evidence="4" id="KW-0808">Transferase</keyword>
<dbReference type="GO" id="GO:0008483">
    <property type="term" value="F:transaminase activity"/>
    <property type="evidence" value="ECO:0007669"/>
    <property type="project" value="UniProtKB-KW"/>
</dbReference>
<gene>
    <name evidence="4" type="ORF">HER39_07495</name>
</gene>
<dbReference type="PANTHER" id="PTHR43586">
    <property type="entry name" value="CYSTEINE DESULFURASE"/>
    <property type="match status" value="1"/>
</dbReference>
<feature type="domain" description="Aminotransferase class V" evidence="3">
    <location>
        <begin position="43"/>
        <end position="121"/>
    </location>
</feature>
<evidence type="ECO:0000313" key="5">
    <source>
        <dbReference type="Proteomes" id="UP000523795"/>
    </source>
</evidence>
<dbReference type="InterPro" id="IPR015422">
    <property type="entry name" value="PyrdxlP-dep_Trfase_small"/>
</dbReference>
<dbReference type="Gene3D" id="3.40.640.10">
    <property type="entry name" value="Type I PLP-dependent aspartate aminotransferase-like (Major domain)"/>
    <property type="match status" value="1"/>
</dbReference>
<dbReference type="Proteomes" id="UP000523795">
    <property type="component" value="Unassembled WGS sequence"/>
</dbReference>
<organism evidence="4 5">
    <name type="scientific">Arthrobacter deserti</name>
    <dbReference type="NCBI Taxonomy" id="1742687"/>
    <lineage>
        <taxon>Bacteria</taxon>
        <taxon>Bacillati</taxon>
        <taxon>Actinomycetota</taxon>
        <taxon>Actinomycetes</taxon>
        <taxon>Micrococcales</taxon>
        <taxon>Micrococcaceae</taxon>
        <taxon>Arthrobacter</taxon>
    </lineage>
</organism>
<dbReference type="Pfam" id="PF00266">
    <property type="entry name" value="Aminotran_5"/>
    <property type="match status" value="1"/>
</dbReference>
<proteinExistence type="predicted"/>
<dbReference type="Gene3D" id="3.90.1150.10">
    <property type="entry name" value="Aspartate Aminotransferase, domain 1"/>
    <property type="match status" value="1"/>
</dbReference>
<evidence type="ECO:0000313" key="4">
    <source>
        <dbReference type="EMBL" id="NKX50412.1"/>
    </source>
</evidence>
<evidence type="ECO:0000256" key="2">
    <source>
        <dbReference type="ARBA" id="ARBA00022898"/>
    </source>
</evidence>
<dbReference type="PANTHER" id="PTHR43586:SF8">
    <property type="entry name" value="CYSTEINE DESULFURASE 1, CHLOROPLASTIC"/>
    <property type="match status" value="1"/>
</dbReference>
<name>A0ABX1JM84_9MICC</name>
<evidence type="ECO:0000256" key="1">
    <source>
        <dbReference type="ARBA" id="ARBA00001933"/>
    </source>
</evidence>